<evidence type="ECO:0000256" key="1">
    <source>
        <dbReference type="SAM" id="MobiDB-lite"/>
    </source>
</evidence>
<feature type="region of interest" description="Disordered" evidence="1">
    <location>
        <begin position="156"/>
        <end position="177"/>
    </location>
</feature>
<comment type="caution">
    <text evidence="3">The sequence shown here is derived from an EMBL/GenBank/DDBJ whole genome shotgun (WGS) entry which is preliminary data.</text>
</comment>
<dbReference type="PROSITE" id="PS50937">
    <property type="entry name" value="HTH_MERR_2"/>
    <property type="match status" value="1"/>
</dbReference>
<dbReference type="SUPFAM" id="SSF46955">
    <property type="entry name" value="Putative DNA-binding domain"/>
    <property type="match status" value="1"/>
</dbReference>
<organism evidence="3 4">
    <name type="scientific">Methylobacterium oxalidis</name>
    <dbReference type="NCBI Taxonomy" id="944322"/>
    <lineage>
        <taxon>Bacteria</taxon>
        <taxon>Pseudomonadati</taxon>
        <taxon>Pseudomonadota</taxon>
        <taxon>Alphaproteobacteria</taxon>
        <taxon>Hyphomicrobiales</taxon>
        <taxon>Methylobacteriaceae</taxon>
        <taxon>Methylobacterium</taxon>
    </lineage>
</organism>
<name>A0ABQ6DKB7_9HYPH</name>
<reference evidence="4" key="1">
    <citation type="journal article" date="2019" name="Int. J. Syst. Evol. Microbiol.">
        <title>The Global Catalogue of Microorganisms (GCM) 10K type strain sequencing project: providing services to taxonomists for standard genome sequencing and annotation.</title>
        <authorList>
            <consortium name="The Broad Institute Genomics Platform"/>
            <consortium name="The Broad Institute Genome Sequencing Center for Infectious Disease"/>
            <person name="Wu L."/>
            <person name="Ma J."/>
        </authorList>
    </citation>
    <scope>NUCLEOTIDE SEQUENCE [LARGE SCALE GENOMIC DNA]</scope>
    <source>
        <strain evidence="4">NBRC 107715</strain>
    </source>
</reference>
<dbReference type="EMBL" id="BSPK01000023">
    <property type="protein sequence ID" value="GLS63461.1"/>
    <property type="molecule type" value="Genomic_DNA"/>
</dbReference>
<feature type="domain" description="HTH merR-type" evidence="2">
    <location>
        <begin position="1"/>
        <end position="32"/>
    </location>
</feature>
<sequence>MYAAVDIARVLFVRFGRGLRLELDEIRALFEMIGEGNCEEIDAFGQTIRERAHQLQRFCESLVFVSSAVRAGEIEEASAFDQLTGDDDEQPAAEAVEVSDTGLDTQRETEACKVLIGKMAGSQPFARDRLRLKYSASGWREADILLCAHCRRPAGSDGIPEADGTADQVRSRSREESTWSSRRLNVSIGAGAGFDRKQRSRCPAYNRWFIASTPVRQAQPRVVKVGAMREEARLG</sequence>
<keyword evidence="4" id="KW-1185">Reference proteome</keyword>
<evidence type="ECO:0000259" key="2">
    <source>
        <dbReference type="PROSITE" id="PS50937"/>
    </source>
</evidence>
<evidence type="ECO:0000313" key="4">
    <source>
        <dbReference type="Proteomes" id="UP001156856"/>
    </source>
</evidence>
<accession>A0ABQ6DKB7</accession>
<evidence type="ECO:0000313" key="3">
    <source>
        <dbReference type="EMBL" id="GLS63461.1"/>
    </source>
</evidence>
<dbReference type="Proteomes" id="UP001156856">
    <property type="component" value="Unassembled WGS sequence"/>
</dbReference>
<dbReference type="InterPro" id="IPR000551">
    <property type="entry name" value="MerR-type_HTH_dom"/>
</dbReference>
<dbReference type="InterPro" id="IPR009061">
    <property type="entry name" value="DNA-bd_dom_put_sf"/>
</dbReference>
<protein>
    <recommendedName>
        <fullName evidence="2">HTH merR-type domain-containing protein</fullName>
    </recommendedName>
</protein>
<gene>
    <name evidence="3" type="ORF">GCM10007888_18420</name>
</gene>
<proteinExistence type="predicted"/>
<dbReference type="RefSeq" id="WP_147029309.1">
    <property type="nucleotide sequence ID" value="NZ_BJZU01000209.1"/>
</dbReference>